<keyword evidence="1" id="KW-1133">Transmembrane helix</keyword>
<evidence type="ECO:0000313" key="2">
    <source>
        <dbReference type="EMBL" id="TRY78169.1"/>
    </source>
</evidence>
<keyword evidence="1" id="KW-0472">Membrane</keyword>
<keyword evidence="3" id="KW-1185">Reference proteome</keyword>
<reference evidence="2 3" key="1">
    <citation type="journal article" date="2018" name="Nat. Ecol. Evol.">
        <title>Genomic signatures of mitonuclear coevolution across populations of Tigriopus californicus.</title>
        <authorList>
            <person name="Barreto F.S."/>
            <person name="Watson E.T."/>
            <person name="Lima T.G."/>
            <person name="Willett C.S."/>
            <person name="Edmands S."/>
            <person name="Li W."/>
            <person name="Burton R.S."/>
        </authorList>
    </citation>
    <scope>NUCLEOTIDE SEQUENCE [LARGE SCALE GENOMIC DNA]</scope>
    <source>
        <strain evidence="2 3">San Diego</strain>
    </source>
</reference>
<protein>
    <recommendedName>
        <fullName evidence="4">G-protein coupled receptors family 1 profile domain-containing protein</fullName>
    </recommendedName>
</protein>
<feature type="transmembrane region" description="Helical" evidence="1">
    <location>
        <begin position="78"/>
        <end position="102"/>
    </location>
</feature>
<proteinExistence type="predicted"/>
<gene>
    <name evidence="2" type="ORF">TCAL_16685</name>
</gene>
<dbReference type="SUPFAM" id="SSF81321">
    <property type="entry name" value="Family A G protein-coupled receptor-like"/>
    <property type="match status" value="1"/>
</dbReference>
<name>A0A553PKJ3_TIGCA</name>
<dbReference type="Proteomes" id="UP000318571">
    <property type="component" value="Chromosome 11"/>
</dbReference>
<evidence type="ECO:0000256" key="1">
    <source>
        <dbReference type="SAM" id="Phobius"/>
    </source>
</evidence>
<evidence type="ECO:0000313" key="3">
    <source>
        <dbReference type="Proteomes" id="UP000318571"/>
    </source>
</evidence>
<dbReference type="AlphaFoldDB" id="A0A553PKJ3"/>
<dbReference type="Gene3D" id="1.20.1070.10">
    <property type="entry name" value="Rhodopsin 7-helix transmembrane proteins"/>
    <property type="match status" value="1"/>
</dbReference>
<dbReference type="EMBL" id="VCGU01000003">
    <property type="protein sequence ID" value="TRY78169.1"/>
    <property type="molecule type" value="Genomic_DNA"/>
</dbReference>
<evidence type="ECO:0008006" key="4">
    <source>
        <dbReference type="Google" id="ProtNLM"/>
    </source>
</evidence>
<comment type="caution">
    <text evidence="2">The sequence shown here is derived from an EMBL/GenBank/DDBJ whole genome shotgun (WGS) entry which is preliminary data.</text>
</comment>
<sequence length="126" mass="14508">MADCGHVSAKFFKDKNTNKFPSEFTDSFCNLVLKSAAKLEHHILNQSKTQNWLNPKYGVLSLNHIRHDKEKLIMRLPVFGYFVFVIAIFGLFINVASIVLLIKKNRPSPFHQLLKILAVYDVFVVM</sequence>
<accession>A0A553PKJ3</accession>
<keyword evidence="1" id="KW-0812">Transmembrane</keyword>
<organism evidence="2 3">
    <name type="scientific">Tigriopus californicus</name>
    <name type="common">Marine copepod</name>
    <dbReference type="NCBI Taxonomy" id="6832"/>
    <lineage>
        <taxon>Eukaryota</taxon>
        <taxon>Metazoa</taxon>
        <taxon>Ecdysozoa</taxon>
        <taxon>Arthropoda</taxon>
        <taxon>Crustacea</taxon>
        <taxon>Multicrustacea</taxon>
        <taxon>Hexanauplia</taxon>
        <taxon>Copepoda</taxon>
        <taxon>Harpacticoida</taxon>
        <taxon>Harpacticidae</taxon>
        <taxon>Tigriopus</taxon>
    </lineage>
</organism>